<dbReference type="GO" id="GO:0016776">
    <property type="term" value="F:phosphotransferase activity, phosphate group as acceptor"/>
    <property type="evidence" value="ECO:0007669"/>
    <property type="project" value="UniProtKB-UniRule"/>
</dbReference>
<comment type="catalytic activity">
    <reaction evidence="5">
        <text>N(tele)-phospho-L-histidyl/L-threonyl-[pyruvate, phosphate dikinase] + ADP = N(tele)-phospho-L-histidyl/O-phospho-L-threonyl-[pyruvate, phosphate dikinase] + AMP + H(+)</text>
        <dbReference type="Rhea" id="RHEA:43692"/>
        <dbReference type="Rhea" id="RHEA-COMP:10650"/>
        <dbReference type="Rhea" id="RHEA-COMP:10651"/>
        <dbReference type="ChEBI" id="CHEBI:15378"/>
        <dbReference type="ChEBI" id="CHEBI:30013"/>
        <dbReference type="ChEBI" id="CHEBI:61977"/>
        <dbReference type="ChEBI" id="CHEBI:83586"/>
        <dbReference type="ChEBI" id="CHEBI:456215"/>
        <dbReference type="ChEBI" id="CHEBI:456216"/>
        <dbReference type="EC" id="2.7.11.32"/>
    </reaction>
</comment>
<comment type="function">
    <text evidence="5">Bifunctional serine/threonine kinase and phosphorylase involved in the regulation of the pyruvate, phosphate dikinase (PPDK) by catalyzing its phosphorylation/dephosphorylation.</text>
</comment>
<dbReference type="AlphaFoldDB" id="A0A7W6W8L9"/>
<keyword evidence="7" id="KW-1185">Reference proteome</keyword>
<dbReference type="InterPro" id="IPR026565">
    <property type="entry name" value="PPDK_reg"/>
</dbReference>
<name>A0A7W6W8L9_9PROT</name>
<dbReference type="NCBIfam" id="NF003742">
    <property type="entry name" value="PRK05339.1"/>
    <property type="match status" value="1"/>
</dbReference>
<evidence type="ECO:0000256" key="1">
    <source>
        <dbReference type="ARBA" id="ARBA00022527"/>
    </source>
</evidence>
<proteinExistence type="inferred from homology"/>
<dbReference type="EMBL" id="JACIGK010000001">
    <property type="protein sequence ID" value="MBB4264527.1"/>
    <property type="molecule type" value="Genomic_DNA"/>
</dbReference>
<evidence type="ECO:0000313" key="6">
    <source>
        <dbReference type="EMBL" id="MBB4264527.1"/>
    </source>
</evidence>
<comment type="caution">
    <text evidence="6">The sequence shown here is derived from an EMBL/GenBank/DDBJ whole genome shotgun (WGS) entry which is preliminary data.</text>
</comment>
<keyword evidence="2 5" id="KW-0808">Transferase</keyword>
<dbReference type="PANTHER" id="PTHR31756">
    <property type="entry name" value="PYRUVATE, PHOSPHATE DIKINASE REGULATORY PROTEIN 1, CHLOROPLASTIC"/>
    <property type="match status" value="1"/>
</dbReference>
<evidence type="ECO:0000256" key="2">
    <source>
        <dbReference type="ARBA" id="ARBA00022679"/>
    </source>
</evidence>
<dbReference type="PANTHER" id="PTHR31756:SF3">
    <property type="entry name" value="PYRUVATE, PHOSPHATE DIKINASE REGULATORY PROTEIN 1, CHLOROPLASTIC"/>
    <property type="match status" value="1"/>
</dbReference>
<gene>
    <name evidence="6" type="ORF">GGD89_000133</name>
</gene>
<dbReference type="EC" id="2.7.11.32" evidence="5"/>
<dbReference type="GO" id="GO:0005524">
    <property type="term" value="F:ATP binding"/>
    <property type="evidence" value="ECO:0007669"/>
    <property type="project" value="InterPro"/>
</dbReference>
<evidence type="ECO:0000313" key="7">
    <source>
        <dbReference type="Proteomes" id="UP000554286"/>
    </source>
</evidence>
<protein>
    <recommendedName>
        <fullName evidence="5">Putative pyruvate, phosphate dikinase regulatory protein</fullName>
        <shortName evidence="5">PPDK regulatory protein</shortName>
        <ecNumber evidence="5">2.7.11.32</ecNumber>
        <ecNumber evidence="5">2.7.4.27</ecNumber>
    </recommendedName>
</protein>
<organism evidence="6 7">
    <name type="scientific">Roseospira visakhapatnamensis</name>
    <dbReference type="NCBI Taxonomy" id="390880"/>
    <lineage>
        <taxon>Bacteria</taxon>
        <taxon>Pseudomonadati</taxon>
        <taxon>Pseudomonadota</taxon>
        <taxon>Alphaproteobacteria</taxon>
        <taxon>Rhodospirillales</taxon>
        <taxon>Rhodospirillaceae</taxon>
        <taxon>Roseospira</taxon>
    </lineage>
</organism>
<reference evidence="6 7" key="1">
    <citation type="submission" date="2020-08" db="EMBL/GenBank/DDBJ databases">
        <title>Genome sequencing of Purple Non-Sulfur Bacteria from various extreme environments.</title>
        <authorList>
            <person name="Mayer M."/>
        </authorList>
    </citation>
    <scope>NUCLEOTIDE SEQUENCE [LARGE SCALE GENOMIC DNA]</scope>
    <source>
        <strain evidence="6 7">JA131</strain>
    </source>
</reference>
<keyword evidence="1 5" id="KW-0723">Serine/threonine-protein kinase</keyword>
<dbReference type="EC" id="2.7.4.27" evidence="5"/>
<evidence type="ECO:0000256" key="4">
    <source>
        <dbReference type="ARBA" id="ARBA00022777"/>
    </source>
</evidence>
<keyword evidence="3 5" id="KW-0547">Nucleotide-binding</keyword>
<keyword evidence="4 5" id="KW-0418">Kinase</keyword>
<dbReference type="Proteomes" id="UP000554286">
    <property type="component" value="Unassembled WGS sequence"/>
</dbReference>
<evidence type="ECO:0000256" key="3">
    <source>
        <dbReference type="ARBA" id="ARBA00022741"/>
    </source>
</evidence>
<dbReference type="Pfam" id="PF03618">
    <property type="entry name" value="Kinase-PPPase"/>
    <property type="match status" value="1"/>
</dbReference>
<evidence type="ECO:0000256" key="5">
    <source>
        <dbReference type="HAMAP-Rule" id="MF_00921"/>
    </source>
</evidence>
<feature type="binding site" evidence="5">
    <location>
        <begin position="150"/>
        <end position="157"/>
    </location>
    <ligand>
        <name>ADP</name>
        <dbReference type="ChEBI" id="CHEBI:456216"/>
    </ligand>
</feature>
<accession>A0A7W6W8L9</accession>
<sequence length="282" mass="31717">MTEHHLHLVSDATGETISSAVRACLVQFDTVPKVNQHLWWLVRTPGQVRRLIEGIQAHPGVVFFTLVDPEIRVVLEDACRDLGVPAVPLLDPVLLALKQYFQADFRSDPGRQHNLDDAYFRRIDAIHYTLAHDDGQLLEKLHDADVIVLGVSRTSKTPTCMYLANKGFKAVNIPLVPAVPVPDQVLALVRDPATDAGTAPLIVGLTREARSLSQLRRNRLRVMHESVDSIYADEEHVRDEVARARRLFARHGWPVIDVTRKSIEEVAAAIIQRIQRHQGMSW</sequence>
<comment type="similarity">
    <text evidence="5">Belongs to the pyruvate, phosphate/water dikinase regulatory protein family. PDRP subfamily.</text>
</comment>
<comment type="catalytic activity">
    <reaction evidence="5">
        <text>N(tele)-phospho-L-histidyl/O-phospho-L-threonyl-[pyruvate, phosphate dikinase] + phosphate + H(+) = N(tele)-phospho-L-histidyl/L-threonyl-[pyruvate, phosphate dikinase] + diphosphate</text>
        <dbReference type="Rhea" id="RHEA:43696"/>
        <dbReference type="Rhea" id="RHEA-COMP:10650"/>
        <dbReference type="Rhea" id="RHEA-COMP:10651"/>
        <dbReference type="ChEBI" id="CHEBI:15378"/>
        <dbReference type="ChEBI" id="CHEBI:30013"/>
        <dbReference type="ChEBI" id="CHEBI:33019"/>
        <dbReference type="ChEBI" id="CHEBI:43474"/>
        <dbReference type="ChEBI" id="CHEBI:61977"/>
        <dbReference type="ChEBI" id="CHEBI:83586"/>
        <dbReference type="EC" id="2.7.4.27"/>
    </reaction>
</comment>
<dbReference type="InterPro" id="IPR005177">
    <property type="entry name" value="Kinase-pyrophosphorylase"/>
</dbReference>
<dbReference type="GO" id="GO:0004674">
    <property type="term" value="F:protein serine/threonine kinase activity"/>
    <property type="evidence" value="ECO:0007669"/>
    <property type="project" value="UniProtKB-UniRule"/>
</dbReference>
<dbReference type="HAMAP" id="MF_00921">
    <property type="entry name" value="PDRP"/>
    <property type="match status" value="1"/>
</dbReference>
<dbReference type="GO" id="GO:0043531">
    <property type="term" value="F:ADP binding"/>
    <property type="evidence" value="ECO:0007669"/>
    <property type="project" value="UniProtKB-UniRule"/>
</dbReference>